<proteinExistence type="predicted"/>
<reference evidence="1" key="1">
    <citation type="journal article" date="2022" name="bioRxiv">
        <title>Sequencing and chromosome-scale assembly of the giantPleurodeles waltlgenome.</title>
        <authorList>
            <person name="Brown T."/>
            <person name="Elewa A."/>
            <person name="Iarovenko S."/>
            <person name="Subramanian E."/>
            <person name="Araus A.J."/>
            <person name="Petzold A."/>
            <person name="Susuki M."/>
            <person name="Suzuki K.-i.T."/>
            <person name="Hayashi T."/>
            <person name="Toyoda A."/>
            <person name="Oliveira C."/>
            <person name="Osipova E."/>
            <person name="Leigh N.D."/>
            <person name="Simon A."/>
            <person name="Yun M.H."/>
        </authorList>
    </citation>
    <scope>NUCLEOTIDE SEQUENCE</scope>
    <source>
        <strain evidence="1">20211129_DDA</strain>
        <tissue evidence="1">Liver</tissue>
    </source>
</reference>
<dbReference type="EMBL" id="JANPWB010000012">
    <property type="protein sequence ID" value="KAJ1112394.1"/>
    <property type="molecule type" value="Genomic_DNA"/>
</dbReference>
<dbReference type="Proteomes" id="UP001066276">
    <property type="component" value="Chromosome 8"/>
</dbReference>
<evidence type="ECO:0000313" key="1">
    <source>
        <dbReference type="EMBL" id="KAJ1112394.1"/>
    </source>
</evidence>
<comment type="caution">
    <text evidence="1">The sequence shown here is derived from an EMBL/GenBank/DDBJ whole genome shotgun (WGS) entry which is preliminary data.</text>
</comment>
<protein>
    <submittedName>
        <fullName evidence="1">Uncharacterized protein</fullName>
    </submittedName>
</protein>
<gene>
    <name evidence="1" type="ORF">NDU88_000658</name>
</gene>
<sequence>METALAPCRFRRSTTDLGFACSLRSWRGSGAPYELLRRLWGCAEKGRVTSCLCRCVLPSAGGGSAVPHFVQLRTGADAARCCPV</sequence>
<evidence type="ECO:0000313" key="2">
    <source>
        <dbReference type="Proteomes" id="UP001066276"/>
    </source>
</evidence>
<name>A0AAV7NAA6_PLEWA</name>
<dbReference type="AlphaFoldDB" id="A0AAV7NAA6"/>
<organism evidence="1 2">
    <name type="scientific">Pleurodeles waltl</name>
    <name type="common">Iberian ribbed newt</name>
    <dbReference type="NCBI Taxonomy" id="8319"/>
    <lineage>
        <taxon>Eukaryota</taxon>
        <taxon>Metazoa</taxon>
        <taxon>Chordata</taxon>
        <taxon>Craniata</taxon>
        <taxon>Vertebrata</taxon>
        <taxon>Euteleostomi</taxon>
        <taxon>Amphibia</taxon>
        <taxon>Batrachia</taxon>
        <taxon>Caudata</taxon>
        <taxon>Salamandroidea</taxon>
        <taxon>Salamandridae</taxon>
        <taxon>Pleurodelinae</taxon>
        <taxon>Pleurodeles</taxon>
    </lineage>
</organism>
<keyword evidence="2" id="KW-1185">Reference proteome</keyword>
<accession>A0AAV7NAA6</accession>